<proteinExistence type="predicted"/>
<protein>
    <submittedName>
        <fullName evidence="2">Uncharacterized protein</fullName>
    </submittedName>
</protein>
<evidence type="ECO:0000313" key="1">
    <source>
        <dbReference type="Proteomes" id="UP000050792"/>
    </source>
</evidence>
<reference evidence="2" key="2">
    <citation type="submission" date="2023-11" db="UniProtKB">
        <authorList>
            <consortium name="WormBaseParasite"/>
        </authorList>
    </citation>
    <scope>IDENTIFICATION</scope>
</reference>
<organism evidence="1 2">
    <name type="scientific">Schistosoma rodhaini</name>
    <dbReference type="NCBI Taxonomy" id="6188"/>
    <lineage>
        <taxon>Eukaryota</taxon>
        <taxon>Metazoa</taxon>
        <taxon>Spiralia</taxon>
        <taxon>Lophotrochozoa</taxon>
        <taxon>Platyhelminthes</taxon>
        <taxon>Trematoda</taxon>
        <taxon>Digenea</taxon>
        <taxon>Strigeidida</taxon>
        <taxon>Schistosomatoidea</taxon>
        <taxon>Schistosomatidae</taxon>
        <taxon>Schistosoma</taxon>
    </lineage>
</organism>
<evidence type="ECO:0000313" key="2">
    <source>
        <dbReference type="WBParaSite" id="SRDH1_59420.1"/>
    </source>
</evidence>
<name>A0AA85FRM1_9TREM</name>
<accession>A0AA85FRM1</accession>
<dbReference type="Proteomes" id="UP000050792">
    <property type="component" value="Unassembled WGS sequence"/>
</dbReference>
<keyword evidence="1" id="KW-1185">Reference proteome</keyword>
<dbReference type="AlphaFoldDB" id="A0AA85FRM1"/>
<sequence length="116" mass="13120">MYCHSFTLLKKDYISDVTKQSKHRLYNIMKLSGANCLVVFSLLQLLVAFSHCDINAITCNKTVCCASEDGKKGPLCCGKDGCPVPSTPDLLLGNYLRHRQMKNYLEEVCKYFIYTP</sequence>
<dbReference type="WBParaSite" id="SRDH1_59420.1">
    <property type="protein sequence ID" value="SRDH1_59420.1"/>
    <property type="gene ID" value="SRDH1_59420"/>
</dbReference>
<reference evidence="1" key="1">
    <citation type="submission" date="2022-06" db="EMBL/GenBank/DDBJ databases">
        <authorList>
            <person name="Berger JAMES D."/>
            <person name="Berger JAMES D."/>
        </authorList>
    </citation>
    <scope>NUCLEOTIDE SEQUENCE [LARGE SCALE GENOMIC DNA]</scope>
</reference>